<feature type="region of interest" description="Disordered" evidence="1">
    <location>
        <begin position="44"/>
        <end position="110"/>
    </location>
</feature>
<evidence type="ECO:0000313" key="3">
    <source>
        <dbReference type="EMBL" id="KAK4060469.1"/>
    </source>
</evidence>
<reference evidence="3 4" key="1">
    <citation type="journal article" date="2024" name="Microbiol. Resour. Announc.">
        <title>Genome annotations for the ascomycete fungi Trichoderma harzianum, Trichoderma aggressivum, and Purpureocillium lilacinum.</title>
        <authorList>
            <person name="Beijen E.P.W."/>
            <person name="Ohm R.A."/>
        </authorList>
    </citation>
    <scope>NUCLEOTIDE SEQUENCE [LARGE SCALE GENOMIC DNA]</scope>
    <source>
        <strain evidence="3 4">CBS 150709</strain>
    </source>
</reference>
<feature type="compositionally biased region" description="Polar residues" evidence="1">
    <location>
        <begin position="62"/>
        <end position="71"/>
    </location>
</feature>
<dbReference type="Pfam" id="PF07727">
    <property type="entry name" value="RVT_2"/>
    <property type="match status" value="1"/>
</dbReference>
<dbReference type="InterPro" id="IPR013103">
    <property type="entry name" value="RVT_2"/>
</dbReference>
<accession>A0ABR0BBN2</accession>
<feature type="domain" description="Reverse transcriptase Ty1/copia-type" evidence="2">
    <location>
        <begin position="168"/>
        <end position="249"/>
    </location>
</feature>
<name>A0ABR0BBN2_PURLI</name>
<evidence type="ECO:0000259" key="2">
    <source>
        <dbReference type="Pfam" id="PF07727"/>
    </source>
</evidence>
<feature type="compositionally biased region" description="Basic residues" evidence="1">
    <location>
        <begin position="96"/>
        <end position="106"/>
    </location>
</feature>
<dbReference type="EMBL" id="JAWRVI010000674">
    <property type="protein sequence ID" value="KAK4060469.1"/>
    <property type="molecule type" value="Genomic_DNA"/>
</dbReference>
<keyword evidence="4" id="KW-1185">Reference proteome</keyword>
<proteinExistence type="predicted"/>
<evidence type="ECO:0000256" key="1">
    <source>
        <dbReference type="SAM" id="MobiDB-lite"/>
    </source>
</evidence>
<dbReference type="PANTHER" id="PTHR11439:SF438">
    <property type="entry name" value="REVERSE TRANSCRIPTASE TY1_COPIA-TYPE DOMAIN-CONTAINING PROTEIN"/>
    <property type="match status" value="1"/>
</dbReference>
<dbReference type="CDD" id="cd09272">
    <property type="entry name" value="RNase_HI_RT_Ty1"/>
    <property type="match status" value="1"/>
</dbReference>
<organism evidence="3 4">
    <name type="scientific">Purpureocillium lilacinum</name>
    <name type="common">Paecilomyces lilacinus</name>
    <dbReference type="NCBI Taxonomy" id="33203"/>
    <lineage>
        <taxon>Eukaryota</taxon>
        <taxon>Fungi</taxon>
        <taxon>Dikarya</taxon>
        <taxon>Ascomycota</taxon>
        <taxon>Pezizomycotina</taxon>
        <taxon>Sordariomycetes</taxon>
        <taxon>Hypocreomycetidae</taxon>
        <taxon>Hypocreales</taxon>
        <taxon>Ophiocordycipitaceae</taxon>
        <taxon>Purpureocillium</taxon>
    </lineage>
</organism>
<dbReference type="Proteomes" id="UP001287286">
    <property type="component" value="Unassembled WGS sequence"/>
</dbReference>
<sequence>MNMMNLTALTHLPRGIERYLIHHDQQTADRRLTMQAMPVKVQLLKPLITRRRPSSDGHSMHPDTQPSSDLQPQAARGATRTRRSQRELYGDQPTRKSSRTPKPRRKHGDDVHSVFTALLPIHQHPEGSLKTFHSIFLAAVSKAARDHRFHRDDLVRLPKRGLSKEKPVYVQLPKGYVDLGFLKPGETPTMVAELEKALYGLRESPLLWYNEVSQALKEAGIDRTDEEPCVFTNGKILVLVYVNDAYIEKIARKFQLEDSKLRPPTIPITTVPLKRYDGQASKDEVKAYQERVGSLTYAAVMTRPDIARAAAQLARFLTNPSPGHLAAANQCIQYLYTTRYLAIVYDGLHGGEALVIASDASFADDVESRRSSQGYVMMLFNGPVAWKAGLQDTVTTSTTEAEILSLEKTAKESYALDRLLRDISLDLGPLRIYCDNLQTCG</sequence>
<dbReference type="PANTHER" id="PTHR11439">
    <property type="entry name" value="GAG-POL-RELATED RETROTRANSPOSON"/>
    <property type="match status" value="1"/>
</dbReference>
<evidence type="ECO:0000313" key="4">
    <source>
        <dbReference type="Proteomes" id="UP001287286"/>
    </source>
</evidence>
<comment type="caution">
    <text evidence="3">The sequence shown here is derived from an EMBL/GenBank/DDBJ whole genome shotgun (WGS) entry which is preliminary data.</text>
</comment>
<gene>
    <name evidence="3" type="ORF">Purlil1_14295</name>
</gene>
<protein>
    <recommendedName>
        <fullName evidence="2">Reverse transcriptase Ty1/copia-type domain-containing protein</fullName>
    </recommendedName>
</protein>